<feature type="non-terminal residue" evidence="1">
    <location>
        <position position="1"/>
    </location>
</feature>
<comment type="caution">
    <text evidence="1">The sequence shown here is derived from an EMBL/GenBank/DDBJ whole genome shotgun (WGS) entry which is preliminary data.</text>
</comment>
<evidence type="ECO:0000313" key="2">
    <source>
        <dbReference type="Proteomes" id="UP001190700"/>
    </source>
</evidence>
<keyword evidence="2" id="KW-1185">Reference proteome</keyword>
<dbReference type="Proteomes" id="UP001190700">
    <property type="component" value="Unassembled WGS sequence"/>
</dbReference>
<organism evidence="1 2">
    <name type="scientific">Cymbomonas tetramitiformis</name>
    <dbReference type="NCBI Taxonomy" id="36881"/>
    <lineage>
        <taxon>Eukaryota</taxon>
        <taxon>Viridiplantae</taxon>
        <taxon>Chlorophyta</taxon>
        <taxon>Pyramimonadophyceae</taxon>
        <taxon>Pyramimonadales</taxon>
        <taxon>Pyramimonadaceae</taxon>
        <taxon>Cymbomonas</taxon>
    </lineage>
</organism>
<protein>
    <submittedName>
        <fullName evidence="1">Uncharacterized protein</fullName>
    </submittedName>
</protein>
<reference evidence="1 2" key="1">
    <citation type="journal article" date="2015" name="Genome Biol. Evol.">
        <title>Comparative Genomics of a Bacterivorous Green Alga Reveals Evolutionary Causalities and Consequences of Phago-Mixotrophic Mode of Nutrition.</title>
        <authorList>
            <person name="Burns J.A."/>
            <person name="Paasch A."/>
            <person name="Narechania A."/>
            <person name="Kim E."/>
        </authorList>
    </citation>
    <scope>NUCLEOTIDE SEQUENCE [LARGE SCALE GENOMIC DNA]</scope>
    <source>
        <strain evidence="1 2">PLY_AMNH</strain>
    </source>
</reference>
<dbReference type="AlphaFoldDB" id="A0AAE0FH07"/>
<evidence type="ECO:0000313" key="1">
    <source>
        <dbReference type="EMBL" id="KAK3259273.1"/>
    </source>
</evidence>
<dbReference type="EMBL" id="LGRX02018892">
    <property type="protein sequence ID" value="KAK3259273.1"/>
    <property type="molecule type" value="Genomic_DNA"/>
</dbReference>
<name>A0AAE0FH07_9CHLO</name>
<gene>
    <name evidence="1" type="ORF">CYMTET_31719</name>
</gene>
<accession>A0AAE0FH07</accession>
<sequence>VIFMVIERSLSALVSTETGGGPSLDAGLQAAAAMKVLHQFFGCAKLGPHGLTASELSLLAQYAHQFRQPMEGVGGRGEISDSSLGSQALMCLAELLGSAVAGPQTEPFLQATMEHLRDMCNSVVEMGVVATGSPLAAGSPLGASGSPGAWGGDGTEEACLAELEREESWHMWLVRSMSLLVTAQLARIERSTPLQATLLALLEAFFRYTTRLKGRPTLAYHLLRCLQVWSAVASHVRGAAEGVEEAGAAGVEAELVRSQNLMNAFRPALLAVFEAVLPRLLWTSEGGSTLAALDLTSGSGAELRGLDGWGAEEVGCIRVEEDNDNDADGILVAHFSGEKTEEEEESELEMCVCTLDTCLAGGHVLTVSSSSCSSASRTC</sequence>
<proteinExistence type="predicted"/>